<evidence type="ECO:0000256" key="1">
    <source>
        <dbReference type="ARBA" id="ARBA00010928"/>
    </source>
</evidence>
<dbReference type="PANTHER" id="PTHR43708:SF5">
    <property type="entry name" value="CONSERVED EXPRESSED OXIDOREDUCTASE (EUROFUNG)-RELATED"/>
    <property type="match status" value="1"/>
</dbReference>
<evidence type="ECO:0000313" key="6">
    <source>
        <dbReference type="Proteomes" id="UP001139207"/>
    </source>
</evidence>
<evidence type="ECO:0000313" key="5">
    <source>
        <dbReference type="EMBL" id="MCJ7857290.1"/>
    </source>
</evidence>
<comment type="similarity">
    <text evidence="1">Belongs to the Gfo/Idh/MocA family.</text>
</comment>
<dbReference type="Pfam" id="PF01408">
    <property type="entry name" value="GFO_IDH_MocA"/>
    <property type="match status" value="1"/>
</dbReference>
<dbReference type="InterPro" id="IPR000683">
    <property type="entry name" value="Gfo/Idh/MocA-like_OxRdtase_N"/>
</dbReference>
<sequence>MPGQPPVRTAVLGFGTSGRVFHAPFLAADSSYEVSAIVTGDDGRRRQAAAEYPHARLLRSADEVFAHPEQYDLMVVGTPSGTHEEMAARALDAGLHVVVDKPFALSAAGGRRLVDKAAGAGRLLTVFQNRRWDGDFLTLRKLLAEGTLGEVHRFESRFEWWKPDQGTTAASWKTTSTRAQGGGLLHDLGTHLIDQALQLFGPVRDDAGAVYAELDTRRPRVSAEDDVFVALHHASGVRSHLWMSAVAPAPAPRFHVAGSGAGYTSWGLDPQETQLKDGMRPGDDGFATTPASRWGVLGTGGERHPVATVDGDYAAFYRSLAAAITTGAPVPVDPAGPLGPLAVLEVIDTIERIIN</sequence>
<dbReference type="GO" id="GO:0016491">
    <property type="term" value="F:oxidoreductase activity"/>
    <property type="evidence" value="ECO:0007669"/>
    <property type="project" value="UniProtKB-KW"/>
</dbReference>
<protein>
    <submittedName>
        <fullName evidence="5">Gfo/Idh/MocA family oxidoreductase</fullName>
    </submittedName>
</protein>
<name>A0A9X1WH34_9CORY</name>
<dbReference type="InterPro" id="IPR055170">
    <property type="entry name" value="GFO_IDH_MocA-like_dom"/>
</dbReference>
<evidence type="ECO:0000259" key="3">
    <source>
        <dbReference type="Pfam" id="PF01408"/>
    </source>
</evidence>
<keyword evidence="6" id="KW-1185">Reference proteome</keyword>
<organism evidence="5 6">
    <name type="scientific">Corynebacterium kalidii</name>
    <dbReference type="NCBI Taxonomy" id="2931982"/>
    <lineage>
        <taxon>Bacteria</taxon>
        <taxon>Bacillati</taxon>
        <taxon>Actinomycetota</taxon>
        <taxon>Actinomycetes</taxon>
        <taxon>Mycobacteriales</taxon>
        <taxon>Corynebacteriaceae</taxon>
        <taxon>Corynebacterium</taxon>
    </lineage>
</organism>
<dbReference type="SUPFAM" id="SSF51735">
    <property type="entry name" value="NAD(P)-binding Rossmann-fold domains"/>
    <property type="match status" value="1"/>
</dbReference>
<evidence type="ECO:0000256" key="2">
    <source>
        <dbReference type="ARBA" id="ARBA00023002"/>
    </source>
</evidence>
<comment type="caution">
    <text evidence="5">The sequence shown here is derived from an EMBL/GenBank/DDBJ whole genome shotgun (WGS) entry which is preliminary data.</text>
</comment>
<dbReference type="PANTHER" id="PTHR43708">
    <property type="entry name" value="CONSERVED EXPRESSED OXIDOREDUCTASE (EUROFUNG)"/>
    <property type="match status" value="1"/>
</dbReference>
<proteinExistence type="inferred from homology"/>
<dbReference type="Gene3D" id="3.40.50.720">
    <property type="entry name" value="NAD(P)-binding Rossmann-like Domain"/>
    <property type="match status" value="1"/>
</dbReference>
<dbReference type="GO" id="GO:0000166">
    <property type="term" value="F:nucleotide binding"/>
    <property type="evidence" value="ECO:0007669"/>
    <property type="project" value="InterPro"/>
</dbReference>
<gene>
    <name evidence="5" type="ORF">MUN33_00945</name>
</gene>
<dbReference type="InterPro" id="IPR051317">
    <property type="entry name" value="Gfo/Idh/MocA_oxidoreduct"/>
</dbReference>
<feature type="domain" description="Gfo/Idh/MocA-like oxidoreductase N-terminal" evidence="3">
    <location>
        <begin position="8"/>
        <end position="126"/>
    </location>
</feature>
<dbReference type="Proteomes" id="UP001139207">
    <property type="component" value="Unassembled WGS sequence"/>
</dbReference>
<dbReference type="InterPro" id="IPR036291">
    <property type="entry name" value="NAD(P)-bd_dom_sf"/>
</dbReference>
<accession>A0A9X1WH34</accession>
<dbReference type="AlphaFoldDB" id="A0A9X1WH34"/>
<dbReference type="Pfam" id="PF22725">
    <property type="entry name" value="GFO_IDH_MocA_C3"/>
    <property type="match status" value="1"/>
</dbReference>
<dbReference type="SUPFAM" id="SSF55347">
    <property type="entry name" value="Glyceraldehyde-3-phosphate dehydrogenase-like, C-terminal domain"/>
    <property type="match status" value="1"/>
</dbReference>
<dbReference type="Gene3D" id="3.30.360.10">
    <property type="entry name" value="Dihydrodipicolinate Reductase, domain 2"/>
    <property type="match status" value="1"/>
</dbReference>
<reference evidence="5" key="1">
    <citation type="submission" date="2022-04" db="EMBL/GenBank/DDBJ databases">
        <title>Corynebacterium kalidii LD5P10.</title>
        <authorList>
            <person name="Sun J.Q."/>
        </authorList>
    </citation>
    <scope>NUCLEOTIDE SEQUENCE</scope>
    <source>
        <strain evidence="5">LD5P10</strain>
    </source>
</reference>
<evidence type="ECO:0000259" key="4">
    <source>
        <dbReference type="Pfam" id="PF22725"/>
    </source>
</evidence>
<dbReference type="EMBL" id="JALIEA010000006">
    <property type="protein sequence ID" value="MCJ7857290.1"/>
    <property type="molecule type" value="Genomic_DNA"/>
</dbReference>
<dbReference type="RefSeq" id="WP_244803036.1">
    <property type="nucleotide sequence ID" value="NZ_JALIEA010000006.1"/>
</dbReference>
<feature type="domain" description="GFO/IDH/MocA-like oxidoreductase" evidence="4">
    <location>
        <begin position="136"/>
        <end position="261"/>
    </location>
</feature>
<keyword evidence="2" id="KW-0560">Oxidoreductase</keyword>